<dbReference type="InParanoid" id="G9EUJ5"/>
<dbReference type="eggNOG" id="ENOG5031F48">
    <property type="taxonomic scope" value="Bacteria"/>
</dbReference>
<dbReference type="AlphaFoldDB" id="G9EUJ5"/>
<gene>
    <name evidence="3" type="ORF">LDG_8991</name>
</gene>
<proteinExistence type="predicted"/>
<evidence type="ECO:0000313" key="3">
    <source>
        <dbReference type="EMBL" id="EHL28995.1"/>
    </source>
</evidence>
<accession>G9EUJ5</accession>
<dbReference type="Proteomes" id="UP000002770">
    <property type="component" value="Unassembled WGS sequence"/>
</dbReference>
<feature type="coiled-coil region" evidence="1">
    <location>
        <begin position="449"/>
        <end position="515"/>
    </location>
</feature>
<reference evidence="3 4" key="1">
    <citation type="journal article" date="2011" name="BMC Genomics">
        <title>Insight into cross-talk between intra-amoebal pathogens.</title>
        <authorList>
            <person name="Gimenez G."/>
            <person name="Bertelli C."/>
            <person name="Moliner C."/>
            <person name="Robert C."/>
            <person name="Raoult D."/>
            <person name="Fournier P.E."/>
            <person name="Greub G."/>
        </authorList>
    </citation>
    <scope>NUCLEOTIDE SEQUENCE [LARGE SCALE GENOMIC DNA]</scope>
    <source>
        <strain evidence="3 4">LLAP12</strain>
    </source>
</reference>
<evidence type="ECO:0000256" key="1">
    <source>
        <dbReference type="SAM" id="Coils"/>
    </source>
</evidence>
<dbReference type="EMBL" id="JH413850">
    <property type="protein sequence ID" value="EHL28995.1"/>
    <property type="molecule type" value="Genomic_DNA"/>
</dbReference>
<keyword evidence="1" id="KW-0175">Coiled coil</keyword>
<feature type="region of interest" description="Disordered" evidence="2">
    <location>
        <begin position="830"/>
        <end position="865"/>
    </location>
</feature>
<protein>
    <submittedName>
        <fullName evidence="3">Uncharacterized protein</fullName>
    </submittedName>
</protein>
<dbReference type="HOGENOM" id="CLU_314447_0_0_6"/>
<evidence type="ECO:0000313" key="4">
    <source>
        <dbReference type="Proteomes" id="UP000002770"/>
    </source>
</evidence>
<feature type="compositionally biased region" description="Polar residues" evidence="2">
    <location>
        <begin position="750"/>
        <end position="761"/>
    </location>
</feature>
<sequence length="930" mass="107823">MLDRLKKQWETHALDLQNLFKQCEELATQLKAPPEHSQSSSRPNKQRLLEEIQNIAIKLEKVYPKKLQYFISLLKTAQIPASDEQQKNNLIEEIKKQQLFCLDHTIQANLLIFKDQFDTLILDENFREPLPETNIDVYISEKAKMERVKEMITRLNKEFSPALTNSYKQLSALAQNSEEGELIKIRLKEIKKNIYFCIYYEINLQHILLKIDIRKAQTNRHIPRQKRIDELSTFYPNIVIAWTKLQRHQDKLKQLFPEDQTQIPKLIENISLDRLVFFVLTLDELNPEKLSDPKVKNLVKEAYRNRVPLRAYQLFEDAFKTAQKNEDQLTQYELKRAQAYQQYKLITDFKVHHKGTTMMEVAKCITSAYQQALDLVPDLKMDNSSRFSLVETLSGELSFVIYQMTHLGYNYSKFPQADPSQWFAETEKLIHIGKTLSKPSAFKCFHSQFAAAEKDLVKIKEEVATLKQKEAEEKALRQEQDAEVAKARKEYEAEVEKAREEYEAQLLKEKSLRQAQAQKKANLSISPDSQEIRTLPDCQEEEFLELQVESLTQDRPIRLKAKPVVYNPQQLEKELARAEKNRNTFAQIQLNYKLADYHRLAFFLQTQVNEAIKHLRNNNAYLKKTLSLLEEWQPIHKAETIEKKVKSIQLRAKRILNEMTGQLEKLLAKQEAKLAYQNKCRQQAMESIVEKYGYTAWFKDTPFDWNNLSPKAKARLINLDDILDMIQLKNNFQNLSSFAPEKSKDKSEPLSEQTKPSQKSTAALPAKKEQEVAPQISAPSTQNWAAVVQRSETSQSTASSVSQTKSEQYTQKPAQSSWVGIVAAPKKEAPIKILQRPTQSTIPSNQKTQPSTHLSSQKQSIGLDALERCDRKRDFIREDMGRKKKRLSGDSFFQPRKEEERRAKLEGGGRGPTPDSFSPSVAEEFRTAKP</sequence>
<evidence type="ECO:0000256" key="2">
    <source>
        <dbReference type="SAM" id="MobiDB-lite"/>
    </source>
</evidence>
<name>G9EUJ5_9GAMM</name>
<feature type="region of interest" description="Disordered" evidence="2">
    <location>
        <begin position="739"/>
        <end position="816"/>
    </location>
</feature>
<organism evidence="3 4">
    <name type="scientific">Legionella drancourtii LLAP12</name>
    <dbReference type="NCBI Taxonomy" id="658187"/>
    <lineage>
        <taxon>Bacteria</taxon>
        <taxon>Pseudomonadati</taxon>
        <taxon>Pseudomonadota</taxon>
        <taxon>Gammaproteobacteria</taxon>
        <taxon>Legionellales</taxon>
        <taxon>Legionellaceae</taxon>
        <taxon>Legionella</taxon>
    </lineage>
</organism>
<feature type="compositionally biased region" description="Polar residues" evidence="2">
    <location>
        <begin position="836"/>
        <end position="860"/>
    </location>
</feature>
<feature type="compositionally biased region" description="Basic and acidic residues" evidence="2">
    <location>
        <begin position="895"/>
        <end position="907"/>
    </location>
</feature>
<feature type="compositionally biased region" description="Low complexity" evidence="2">
    <location>
        <begin position="789"/>
        <end position="806"/>
    </location>
</feature>
<keyword evidence="4" id="KW-1185">Reference proteome</keyword>
<feature type="region of interest" description="Disordered" evidence="2">
    <location>
        <begin position="877"/>
        <end position="930"/>
    </location>
</feature>
<feature type="compositionally biased region" description="Polar residues" evidence="2">
    <location>
        <begin position="807"/>
        <end position="816"/>
    </location>
</feature>